<sequence length="32" mass="3373">MHDRPDRPFVMGGMFHGGTALGSGSNNSVNIL</sequence>
<dbReference type="Proteomes" id="UP000215196">
    <property type="component" value="Chromosome 1"/>
</dbReference>
<keyword evidence="2" id="KW-1185">Reference proteome</keyword>
<dbReference type="KEGG" id="ctak:4412677_00361"/>
<organism evidence="1 2">
    <name type="scientific">Chryseobacterium taklimakanense</name>
    <dbReference type="NCBI Taxonomy" id="536441"/>
    <lineage>
        <taxon>Bacteria</taxon>
        <taxon>Pseudomonadati</taxon>
        <taxon>Bacteroidota</taxon>
        <taxon>Flavobacteriia</taxon>
        <taxon>Flavobacteriales</taxon>
        <taxon>Weeksellaceae</taxon>
        <taxon>Chryseobacterium group</taxon>
        <taxon>Chryseobacterium</taxon>
    </lineage>
</organism>
<dbReference type="EMBL" id="LT906465">
    <property type="protein sequence ID" value="SNV34815.1"/>
    <property type="molecule type" value="Genomic_DNA"/>
</dbReference>
<name>A0A239WJJ7_9FLAO</name>
<evidence type="ECO:0000313" key="2">
    <source>
        <dbReference type="Proteomes" id="UP000215196"/>
    </source>
</evidence>
<gene>
    <name evidence="1" type="ORF">SAMEA4412677_00361</name>
</gene>
<protein>
    <submittedName>
        <fullName evidence="1">Uncharacterized protein</fullName>
    </submittedName>
</protein>
<evidence type="ECO:0000313" key="1">
    <source>
        <dbReference type="EMBL" id="SNV34815.1"/>
    </source>
</evidence>
<dbReference type="AlphaFoldDB" id="A0A239WJJ7"/>
<accession>A0A239WJJ7</accession>
<proteinExistence type="predicted"/>
<reference evidence="1 2" key="1">
    <citation type="submission" date="2017-06" db="EMBL/GenBank/DDBJ databases">
        <authorList>
            <consortium name="Pathogen Informatics"/>
        </authorList>
    </citation>
    <scope>NUCLEOTIDE SEQUENCE [LARGE SCALE GENOMIC DNA]</scope>
    <source>
        <strain evidence="1 2">NCTC13490</strain>
    </source>
</reference>